<sequence>MTWKAPELVVVARRLSQEPGASAGTNKAQPMSFLSLGDGNLRQRKGHGDKSTPHPADAWVRVVLKAVGCTFRGSGRGGGPVAARSEGCAPFDYRVGSRGRGGPSAGCRSKRENLRFRRQGSSKVLRVPLGQSDAMGSDGGKAGLNLERAGAARDPMRLPRHASLTRRDPEGGAGHARRSADRTARLRDMNLATPQFLQQPARGLHVNLPRNSSARGPLPSLQEHSQRTIDLLNPRMDGMTWHAMSRDGMFLRIGGGDETHERSPGTERVVAVYARNRPAYKEQTRRVVASSGVKYRTNQTEQNGTEQNRRAPEEEEGSKATTRAVPSGENLQQEAEGEEEQEEEEEGGRGVVEEEGPRRKKEKKENVGD</sequence>
<dbReference type="Proteomes" id="UP000077202">
    <property type="component" value="Unassembled WGS sequence"/>
</dbReference>
<feature type="compositionally biased region" description="Polar residues" evidence="1">
    <location>
        <begin position="296"/>
        <end position="306"/>
    </location>
</feature>
<proteinExistence type="predicted"/>
<keyword evidence="3" id="KW-1185">Reference proteome</keyword>
<accession>A0A176WPX5</accession>
<reference evidence="2" key="1">
    <citation type="submission" date="2016-03" db="EMBL/GenBank/DDBJ databases">
        <title>Mechanisms controlling the formation of the plant cell surface in tip-growing cells are functionally conserved among land plants.</title>
        <authorList>
            <person name="Honkanen S."/>
            <person name="Jones V.A."/>
            <person name="Morieri G."/>
            <person name="Champion C."/>
            <person name="Hetherington A.J."/>
            <person name="Kelly S."/>
            <person name="Saint-Marcoux D."/>
            <person name="Proust H."/>
            <person name="Prescott H."/>
            <person name="Dolan L."/>
        </authorList>
    </citation>
    <scope>NUCLEOTIDE SEQUENCE [LARGE SCALE GENOMIC DNA]</scope>
    <source>
        <tissue evidence="2">Whole gametophyte</tissue>
    </source>
</reference>
<organism evidence="2 3">
    <name type="scientific">Marchantia polymorpha subsp. ruderalis</name>
    <dbReference type="NCBI Taxonomy" id="1480154"/>
    <lineage>
        <taxon>Eukaryota</taxon>
        <taxon>Viridiplantae</taxon>
        <taxon>Streptophyta</taxon>
        <taxon>Embryophyta</taxon>
        <taxon>Marchantiophyta</taxon>
        <taxon>Marchantiopsida</taxon>
        <taxon>Marchantiidae</taxon>
        <taxon>Marchantiales</taxon>
        <taxon>Marchantiaceae</taxon>
        <taxon>Marchantia</taxon>
    </lineage>
</organism>
<dbReference type="EMBL" id="LVLJ01000253">
    <property type="protein sequence ID" value="OAE35168.1"/>
    <property type="molecule type" value="Genomic_DNA"/>
</dbReference>
<evidence type="ECO:0000313" key="3">
    <source>
        <dbReference type="Proteomes" id="UP000077202"/>
    </source>
</evidence>
<feature type="region of interest" description="Disordered" evidence="1">
    <location>
        <begin position="19"/>
        <end position="54"/>
    </location>
</feature>
<feature type="region of interest" description="Disordered" evidence="1">
    <location>
        <begin position="282"/>
        <end position="369"/>
    </location>
</feature>
<name>A0A176WPX5_MARPO</name>
<feature type="region of interest" description="Disordered" evidence="1">
    <location>
        <begin position="117"/>
        <end position="183"/>
    </location>
</feature>
<dbReference type="AlphaFoldDB" id="A0A176WPX5"/>
<feature type="compositionally biased region" description="Acidic residues" evidence="1">
    <location>
        <begin position="335"/>
        <end position="346"/>
    </location>
</feature>
<gene>
    <name evidence="2" type="ORF">AXG93_4461s1490</name>
</gene>
<evidence type="ECO:0000256" key="1">
    <source>
        <dbReference type="SAM" id="MobiDB-lite"/>
    </source>
</evidence>
<protein>
    <submittedName>
        <fullName evidence="2">Uncharacterized protein</fullName>
    </submittedName>
</protein>
<comment type="caution">
    <text evidence="2">The sequence shown here is derived from an EMBL/GenBank/DDBJ whole genome shotgun (WGS) entry which is preliminary data.</text>
</comment>
<feature type="compositionally biased region" description="Basic and acidic residues" evidence="1">
    <location>
        <begin position="347"/>
        <end position="369"/>
    </location>
</feature>
<evidence type="ECO:0000313" key="2">
    <source>
        <dbReference type="EMBL" id="OAE35168.1"/>
    </source>
</evidence>